<gene>
    <name evidence="1" type="ORF">DAD186_14790</name>
</gene>
<reference evidence="1 2" key="1">
    <citation type="submission" date="2015-06" db="EMBL/GenBank/DDBJ databases">
        <title>Investigation of pathophysiology for high-risk pregnancy and development of treatment modality based on it.</title>
        <authorList>
            <person name="Kim B.-C."/>
            <person name="Lim S."/>
        </authorList>
    </citation>
    <scope>NUCLEOTIDE SEQUENCE [LARGE SCALE GENOMIC DNA]</scope>
    <source>
        <strain evidence="1 2">AD1-86</strain>
    </source>
</reference>
<accession>A0A1B0ZJ70</accession>
<dbReference type="EMBL" id="CP012117">
    <property type="protein sequence ID" value="ANP28029.1"/>
    <property type="molecule type" value="Genomic_DNA"/>
</dbReference>
<organism evidence="1 2">
    <name type="scientific">Dermabacter vaginalis</name>
    <dbReference type="NCBI Taxonomy" id="1630135"/>
    <lineage>
        <taxon>Bacteria</taxon>
        <taxon>Bacillati</taxon>
        <taxon>Actinomycetota</taxon>
        <taxon>Actinomycetes</taxon>
        <taxon>Micrococcales</taxon>
        <taxon>Dermabacteraceae</taxon>
        <taxon>Dermabacter</taxon>
    </lineage>
</organism>
<dbReference type="Proteomes" id="UP000092596">
    <property type="component" value="Chromosome"/>
</dbReference>
<protein>
    <submittedName>
        <fullName evidence="1">Uncharacterized protein</fullName>
    </submittedName>
</protein>
<dbReference type="KEGG" id="dva:DAD186_14790"/>
<sequence length="37" mass="4270">MATPQKRDVPDNLHPLLRVGCVPDSHTLFDYQKLVHQ</sequence>
<name>A0A1B0ZJ70_9MICO</name>
<evidence type="ECO:0000313" key="1">
    <source>
        <dbReference type="EMBL" id="ANP28029.1"/>
    </source>
</evidence>
<proteinExistence type="predicted"/>
<dbReference type="AlphaFoldDB" id="A0A1B0ZJ70"/>
<evidence type="ECO:0000313" key="2">
    <source>
        <dbReference type="Proteomes" id="UP000092596"/>
    </source>
</evidence>